<feature type="region of interest" description="Disordered" evidence="1">
    <location>
        <begin position="132"/>
        <end position="165"/>
    </location>
</feature>
<name>A0AAN6YE69_9PEZI</name>
<comment type="caution">
    <text evidence="2">The sequence shown here is derived from an EMBL/GenBank/DDBJ whole genome shotgun (WGS) entry which is preliminary data.</text>
</comment>
<evidence type="ECO:0000313" key="3">
    <source>
        <dbReference type="Proteomes" id="UP001301769"/>
    </source>
</evidence>
<dbReference type="EMBL" id="MU858086">
    <property type="protein sequence ID" value="KAK4214952.1"/>
    <property type="molecule type" value="Genomic_DNA"/>
</dbReference>
<evidence type="ECO:0000313" key="2">
    <source>
        <dbReference type="EMBL" id="KAK4214952.1"/>
    </source>
</evidence>
<feature type="region of interest" description="Disordered" evidence="1">
    <location>
        <begin position="320"/>
        <end position="350"/>
    </location>
</feature>
<reference evidence="2" key="2">
    <citation type="submission" date="2023-05" db="EMBL/GenBank/DDBJ databases">
        <authorList>
            <consortium name="Lawrence Berkeley National Laboratory"/>
            <person name="Steindorff A."/>
            <person name="Hensen N."/>
            <person name="Bonometti L."/>
            <person name="Westerberg I."/>
            <person name="Brannstrom I.O."/>
            <person name="Guillou S."/>
            <person name="Cros-Aarteil S."/>
            <person name="Calhoun S."/>
            <person name="Haridas S."/>
            <person name="Kuo A."/>
            <person name="Mondo S."/>
            <person name="Pangilinan J."/>
            <person name="Riley R."/>
            <person name="Labutti K."/>
            <person name="Andreopoulos B."/>
            <person name="Lipzen A."/>
            <person name="Chen C."/>
            <person name="Yanf M."/>
            <person name="Daum C."/>
            <person name="Ng V."/>
            <person name="Clum A."/>
            <person name="Ohm R."/>
            <person name="Martin F."/>
            <person name="Silar P."/>
            <person name="Natvig D."/>
            <person name="Lalanne C."/>
            <person name="Gautier V."/>
            <person name="Ament-Velasquez S.L."/>
            <person name="Kruys A."/>
            <person name="Hutchinson M.I."/>
            <person name="Powell A.J."/>
            <person name="Barry K."/>
            <person name="Miller A.N."/>
            <person name="Grigoriev I.V."/>
            <person name="Debuchy R."/>
            <person name="Gladieux P."/>
            <person name="Thoren M.H."/>
            <person name="Johannesson H."/>
        </authorList>
    </citation>
    <scope>NUCLEOTIDE SEQUENCE</scope>
    <source>
        <strain evidence="2">PSN293</strain>
    </source>
</reference>
<feature type="region of interest" description="Disordered" evidence="1">
    <location>
        <begin position="1"/>
        <end position="61"/>
    </location>
</feature>
<reference evidence="2" key="1">
    <citation type="journal article" date="2023" name="Mol. Phylogenet. Evol.">
        <title>Genome-scale phylogeny and comparative genomics of the fungal order Sordariales.</title>
        <authorList>
            <person name="Hensen N."/>
            <person name="Bonometti L."/>
            <person name="Westerberg I."/>
            <person name="Brannstrom I.O."/>
            <person name="Guillou S."/>
            <person name="Cros-Aarteil S."/>
            <person name="Calhoun S."/>
            <person name="Haridas S."/>
            <person name="Kuo A."/>
            <person name="Mondo S."/>
            <person name="Pangilinan J."/>
            <person name="Riley R."/>
            <person name="LaButti K."/>
            <person name="Andreopoulos B."/>
            <person name="Lipzen A."/>
            <person name="Chen C."/>
            <person name="Yan M."/>
            <person name="Daum C."/>
            <person name="Ng V."/>
            <person name="Clum A."/>
            <person name="Steindorff A."/>
            <person name="Ohm R.A."/>
            <person name="Martin F."/>
            <person name="Silar P."/>
            <person name="Natvig D.O."/>
            <person name="Lalanne C."/>
            <person name="Gautier V."/>
            <person name="Ament-Velasquez S.L."/>
            <person name="Kruys A."/>
            <person name="Hutchinson M.I."/>
            <person name="Powell A.J."/>
            <person name="Barry K."/>
            <person name="Miller A.N."/>
            <person name="Grigoriev I.V."/>
            <person name="Debuchy R."/>
            <person name="Gladieux P."/>
            <person name="Hiltunen Thoren M."/>
            <person name="Johannesson H."/>
        </authorList>
    </citation>
    <scope>NUCLEOTIDE SEQUENCE</scope>
    <source>
        <strain evidence="2">PSN293</strain>
    </source>
</reference>
<sequence length="560" mass="63201">MGKRKRTTDDRSKPLPTLQRQAPGPETTARNLNHIQHLNAPEDVNQPEQGQPGSETTTSATSTTAIANDLTKRSPSLNTDLTAQPSMAGRDASTAFSDALSALLAAAVNISRAPELRFVSCLRTRFLIKSTPKKHASKASPRLSRNDGVPSAQKDETPIITSQDALPCGPTAFSCSTEDSEFKFKPDPGSAPPTWPVCEPKTDISHFPLENSEPDTLDPKPDACDSEWGWDFDPPNFPAKQDDDMIGDWAQSFPAGLTDPVSEPQQEIPPTSPSRGRPRHGEERWTLANILNEGGDRPERSLSLVSESRVKLRKFQPPDYDLVPRESKPTLAPVVRPPSPPAQRPTGWTRSPRWSHVHRVAGLRYPKVFADQVDIMEERKDFIRMNKYQAVLDKEKRDEEKRMAKEVRRMIRRRKKEMEAIIADVRRLFGVGGEEDGAQDGQDRDKNKDKSPGEWDAPMSPARRMLPDDPSDPEAYLSKNRYRKARRRERRRNKKKTSEEEGKDNGNGAIGWLDQEVYEESRATAEEWARGPQEDWMASLPRSFMLLTEEARERNNEWVF</sequence>
<gene>
    <name evidence="2" type="ORF">QBC37DRAFT_481897</name>
</gene>
<accession>A0AAN6YE69</accession>
<organism evidence="2 3">
    <name type="scientific">Rhypophila decipiens</name>
    <dbReference type="NCBI Taxonomy" id="261697"/>
    <lineage>
        <taxon>Eukaryota</taxon>
        <taxon>Fungi</taxon>
        <taxon>Dikarya</taxon>
        <taxon>Ascomycota</taxon>
        <taxon>Pezizomycotina</taxon>
        <taxon>Sordariomycetes</taxon>
        <taxon>Sordariomycetidae</taxon>
        <taxon>Sordariales</taxon>
        <taxon>Naviculisporaceae</taxon>
        <taxon>Rhypophila</taxon>
    </lineage>
</organism>
<keyword evidence="3" id="KW-1185">Reference proteome</keyword>
<proteinExistence type="predicted"/>
<feature type="compositionally biased region" description="Basic and acidic residues" evidence="1">
    <location>
        <begin position="441"/>
        <end position="453"/>
    </location>
</feature>
<feature type="compositionally biased region" description="Basic residues" evidence="1">
    <location>
        <begin position="480"/>
        <end position="495"/>
    </location>
</feature>
<dbReference type="Proteomes" id="UP001301769">
    <property type="component" value="Unassembled WGS sequence"/>
</dbReference>
<dbReference type="AlphaFoldDB" id="A0AAN6YE69"/>
<feature type="region of interest" description="Disordered" evidence="1">
    <location>
        <begin position="229"/>
        <end position="285"/>
    </location>
</feature>
<feature type="region of interest" description="Disordered" evidence="1">
    <location>
        <begin position="432"/>
        <end position="513"/>
    </location>
</feature>
<evidence type="ECO:0000256" key="1">
    <source>
        <dbReference type="SAM" id="MobiDB-lite"/>
    </source>
</evidence>
<feature type="compositionally biased region" description="Polar residues" evidence="1">
    <location>
        <begin position="46"/>
        <end position="55"/>
    </location>
</feature>
<protein>
    <submittedName>
        <fullName evidence="2">Uncharacterized protein</fullName>
    </submittedName>
</protein>